<evidence type="ECO:0000313" key="2">
    <source>
        <dbReference type="Proteomes" id="UP000673691"/>
    </source>
</evidence>
<gene>
    <name evidence="1" type="ORF">BJ554DRAFT_6908</name>
</gene>
<dbReference type="EMBL" id="JAEFCI010004392">
    <property type="protein sequence ID" value="KAG5460975.1"/>
    <property type="molecule type" value="Genomic_DNA"/>
</dbReference>
<dbReference type="AlphaFoldDB" id="A0A8H7ZX03"/>
<reference evidence="1 2" key="1">
    <citation type="journal article" name="Sci. Rep.">
        <title>Genome-scale phylogenetic analyses confirm Olpidium as the closest living zoosporic fungus to the non-flagellated, terrestrial fungi.</title>
        <authorList>
            <person name="Chang Y."/>
            <person name="Rochon D."/>
            <person name="Sekimoto S."/>
            <person name="Wang Y."/>
            <person name="Chovatia M."/>
            <person name="Sandor L."/>
            <person name="Salamov A."/>
            <person name="Grigoriev I.V."/>
            <person name="Stajich J.E."/>
            <person name="Spatafora J.W."/>
        </authorList>
    </citation>
    <scope>NUCLEOTIDE SEQUENCE [LARGE SCALE GENOMIC DNA]</scope>
    <source>
        <strain evidence="1">S191</strain>
    </source>
</reference>
<dbReference type="Proteomes" id="UP000673691">
    <property type="component" value="Unassembled WGS sequence"/>
</dbReference>
<keyword evidence="2" id="KW-1185">Reference proteome</keyword>
<evidence type="ECO:0000313" key="1">
    <source>
        <dbReference type="EMBL" id="KAG5460975.1"/>
    </source>
</evidence>
<proteinExistence type="predicted"/>
<name>A0A8H7ZX03_9FUNG</name>
<organism evidence="1 2">
    <name type="scientific">Olpidium bornovanus</name>
    <dbReference type="NCBI Taxonomy" id="278681"/>
    <lineage>
        <taxon>Eukaryota</taxon>
        <taxon>Fungi</taxon>
        <taxon>Fungi incertae sedis</taxon>
        <taxon>Olpidiomycota</taxon>
        <taxon>Olpidiomycotina</taxon>
        <taxon>Olpidiomycetes</taxon>
        <taxon>Olpidiales</taxon>
        <taxon>Olpidiaceae</taxon>
        <taxon>Olpidium</taxon>
    </lineage>
</organism>
<comment type="caution">
    <text evidence="1">The sequence shown here is derived from an EMBL/GenBank/DDBJ whole genome shotgun (WGS) entry which is preliminary data.</text>
</comment>
<protein>
    <submittedName>
        <fullName evidence="1">Uncharacterized protein</fullName>
    </submittedName>
</protein>
<sequence>MPNTAARGQREIMQRTPVSLSIISPISATFRSFIHSSSAVLSTDTAAAVDERFLRAVEPVRDFPSWVFFAVSRVGAASSSSSSSSSPSSVVVSPAVFARPRLDRTLFASVAIRAIAVTVMARMYNRRAFRSSIGIPEIFEIMEKILFSTYPLGSCANWTSGACSARLPEIRESITMSLIKDQCRNGPP</sequence>
<accession>A0A8H7ZX03</accession>